<accession>A0A6N6N458</accession>
<dbReference type="EMBL" id="WAIE01000003">
    <property type="protein sequence ID" value="KAB1441873.1"/>
    <property type="molecule type" value="Genomic_DNA"/>
</dbReference>
<dbReference type="Proteomes" id="UP000438699">
    <property type="component" value="Unassembled WGS sequence"/>
</dbReference>
<keyword evidence="2" id="KW-0131">Cell cycle</keyword>
<keyword evidence="1" id="KW-0175">Coiled coil</keyword>
<keyword evidence="3" id="KW-1185">Reference proteome</keyword>
<dbReference type="GO" id="GO:0051301">
    <property type="term" value="P:cell division"/>
    <property type="evidence" value="ECO:0007669"/>
    <property type="project" value="UniProtKB-KW"/>
</dbReference>
<keyword evidence="2" id="KW-0132">Cell division</keyword>
<reference evidence="2 3" key="1">
    <citation type="journal article" date="2017" name="Int. J. Syst. Evol. Microbiol.">
        <title>Desulfovibrio senegalensis sp. nov., a mesophilic sulfate reducer isolated from marine sediment.</title>
        <authorList>
            <person name="Thioye A."/>
            <person name="Gam Z.B.A."/>
            <person name="Mbengue M."/>
            <person name="Cayol J.L."/>
            <person name="Joseph-Bartoli M."/>
            <person name="Toure-Kane C."/>
            <person name="Labat M."/>
        </authorList>
    </citation>
    <scope>NUCLEOTIDE SEQUENCE [LARGE SCALE GENOMIC DNA]</scope>
    <source>
        <strain evidence="2 3">DSM 101509</strain>
    </source>
</reference>
<dbReference type="AlphaFoldDB" id="A0A6N6N458"/>
<evidence type="ECO:0000256" key="1">
    <source>
        <dbReference type="SAM" id="Coils"/>
    </source>
</evidence>
<evidence type="ECO:0000313" key="2">
    <source>
        <dbReference type="EMBL" id="KAB1441873.1"/>
    </source>
</evidence>
<protein>
    <submittedName>
        <fullName evidence="2">Cell division protein ZapB</fullName>
    </submittedName>
</protein>
<feature type="coiled-coil region" evidence="1">
    <location>
        <begin position="4"/>
        <end position="52"/>
    </location>
</feature>
<dbReference type="RefSeq" id="WP_151150965.1">
    <property type="nucleotide sequence ID" value="NZ_WAIE01000003.1"/>
</dbReference>
<name>A0A6N6N458_9BACT</name>
<sequence>MDMVDRLESRFEALVQKIQELKEENRRLTETLEQERSTKGDATQRIEALLARIEGELE</sequence>
<evidence type="ECO:0000313" key="3">
    <source>
        <dbReference type="Proteomes" id="UP000438699"/>
    </source>
</evidence>
<organism evidence="2 3">
    <name type="scientific">Pseudodesulfovibrio senegalensis</name>
    <dbReference type="NCBI Taxonomy" id="1721087"/>
    <lineage>
        <taxon>Bacteria</taxon>
        <taxon>Pseudomonadati</taxon>
        <taxon>Thermodesulfobacteriota</taxon>
        <taxon>Desulfovibrionia</taxon>
        <taxon>Desulfovibrionales</taxon>
        <taxon>Desulfovibrionaceae</taxon>
    </lineage>
</organism>
<proteinExistence type="predicted"/>
<gene>
    <name evidence="2" type="primary">zapB</name>
    <name evidence="2" type="ORF">F8A88_09820</name>
</gene>
<comment type="caution">
    <text evidence="2">The sequence shown here is derived from an EMBL/GenBank/DDBJ whole genome shotgun (WGS) entry which is preliminary data.</text>
</comment>